<evidence type="ECO:0000313" key="3">
    <source>
        <dbReference type="Proteomes" id="UP001165136"/>
    </source>
</evidence>
<dbReference type="EMBL" id="BSTI01000023">
    <property type="protein sequence ID" value="GLY70435.1"/>
    <property type="molecule type" value="Genomic_DNA"/>
</dbReference>
<keyword evidence="3" id="KW-1185">Reference proteome</keyword>
<comment type="caution">
    <text evidence="2">The sequence shown here is derived from an EMBL/GenBank/DDBJ whole genome shotgun (WGS) entry which is preliminary data.</text>
</comment>
<proteinExistence type="predicted"/>
<reference evidence="2" key="1">
    <citation type="submission" date="2023-03" db="EMBL/GenBank/DDBJ databases">
        <title>Amycolatopsis taiwanensis NBRC 103393.</title>
        <authorList>
            <person name="Ichikawa N."/>
            <person name="Sato H."/>
            <person name="Tonouchi N."/>
        </authorList>
    </citation>
    <scope>NUCLEOTIDE SEQUENCE</scope>
    <source>
        <strain evidence="2">NBRC 103393</strain>
    </source>
</reference>
<gene>
    <name evidence="2" type="ORF">Atai01_70540</name>
</gene>
<dbReference type="AlphaFoldDB" id="A0A9W6RAJ8"/>
<evidence type="ECO:0000313" key="2">
    <source>
        <dbReference type="EMBL" id="GLY70435.1"/>
    </source>
</evidence>
<organism evidence="2 3">
    <name type="scientific">Amycolatopsis taiwanensis</name>
    <dbReference type="NCBI Taxonomy" id="342230"/>
    <lineage>
        <taxon>Bacteria</taxon>
        <taxon>Bacillati</taxon>
        <taxon>Actinomycetota</taxon>
        <taxon>Actinomycetes</taxon>
        <taxon>Pseudonocardiales</taxon>
        <taxon>Pseudonocardiaceae</taxon>
        <taxon>Amycolatopsis</taxon>
    </lineage>
</organism>
<dbReference type="Proteomes" id="UP001165136">
    <property type="component" value="Unassembled WGS sequence"/>
</dbReference>
<feature type="region of interest" description="Disordered" evidence="1">
    <location>
        <begin position="1"/>
        <end position="20"/>
    </location>
</feature>
<protein>
    <submittedName>
        <fullName evidence="2">Uncharacterized protein</fullName>
    </submittedName>
</protein>
<name>A0A9W6RAJ8_9PSEU</name>
<accession>A0A9W6RAJ8</accession>
<evidence type="ECO:0000256" key="1">
    <source>
        <dbReference type="SAM" id="MobiDB-lite"/>
    </source>
</evidence>
<feature type="region of interest" description="Disordered" evidence="1">
    <location>
        <begin position="46"/>
        <end position="65"/>
    </location>
</feature>
<sequence length="65" mass="7118">MLPASYNPVNLPGQSATEQAQKSLSLVVTAGQRGDSPQFQVALGRKADQIHHRKRTPQVRVRPPC</sequence>